<evidence type="ECO:0000259" key="1">
    <source>
        <dbReference type="Pfam" id="PF07727"/>
    </source>
</evidence>
<accession>A0A6L2N359</accession>
<dbReference type="InterPro" id="IPR013103">
    <property type="entry name" value="RVT_2"/>
</dbReference>
<comment type="caution">
    <text evidence="2">The sequence shown here is derived from an EMBL/GenBank/DDBJ whole genome shotgun (WGS) entry which is preliminary data.</text>
</comment>
<gene>
    <name evidence="2" type="ORF">Tci_050952</name>
</gene>
<dbReference type="AlphaFoldDB" id="A0A6L2N359"/>
<organism evidence="2">
    <name type="scientific">Tanacetum cinerariifolium</name>
    <name type="common">Dalmatian daisy</name>
    <name type="synonym">Chrysanthemum cinerariifolium</name>
    <dbReference type="NCBI Taxonomy" id="118510"/>
    <lineage>
        <taxon>Eukaryota</taxon>
        <taxon>Viridiplantae</taxon>
        <taxon>Streptophyta</taxon>
        <taxon>Embryophyta</taxon>
        <taxon>Tracheophyta</taxon>
        <taxon>Spermatophyta</taxon>
        <taxon>Magnoliopsida</taxon>
        <taxon>eudicotyledons</taxon>
        <taxon>Gunneridae</taxon>
        <taxon>Pentapetalae</taxon>
        <taxon>asterids</taxon>
        <taxon>campanulids</taxon>
        <taxon>Asterales</taxon>
        <taxon>Asteraceae</taxon>
        <taxon>Asteroideae</taxon>
        <taxon>Anthemideae</taxon>
        <taxon>Anthemidinae</taxon>
        <taxon>Tanacetum</taxon>
    </lineage>
</organism>
<feature type="domain" description="Reverse transcriptase Ty1/copia-type" evidence="1">
    <location>
        <begin position="62"/>
        <end position="220"/>
    </location>
</feature>
<dbReference type="PANTHER" id="PTHR43383:SF2">
    <property type="entry name" value="AMIDOHYDROLASE 2 FAMILY PROTEIN"/>
    <property type="match status" value="1"/>
</dbReference>
<protein>
    <submittedName>
        <fullName evidence="2">Putative ribonuclease H-like domain-containing protein</fullName>
    </submittedName>
</protein>
<dbReference type="Pfam" id="PF07727">
    <property type="entry name" value="RVT_2"/>
    <property type="match status" value="1"/>
</dbReference>
<dbReference type="EMBL" id="BKCJ010007780">
    <property type="protein sequence ID" value="GEU78974.1"/>
    <property type="molecule type" value="Genomic_DNA"/>
</dbReference>
<evidence type="ECO:0000313" key="2">
    <source>
        <dbReference type="EMBL" id="GEU78974.1"/>
    </source>
</evidence>
<name>A0A6L2N359_TANCI</name>
<dbReference type="InterPro" id="IPR043502">
    <property type="entry name" value="DNA/RNA_pol_sf"/>
</dbReference>
<dbReference type="SUPFAM" id="SSF56672">
    <property type="entry name" value="DNA/RNA polymerases"/>
    <property type="match status" value="1"/>
</dbReference>
<dbReference type="PANTHER" id="PTHR43383">
    <property type="entry name" value="NODULIN 6"/>
    <property type="match status" value="1"/>
</dbReference>
<sequence length="517" mass="59432">MNCDFLETEYFYNTQHTGQGEKEYNDALSWLKWMSSSEETSHTSLPQSTDPGNSTTNDDLSILMSKIDTIRVLFSIAANKGWPLHQFDVTNAFMHGELKEEVYIDPPPGFLESSNPREVCRLKKSLYGLKQSPRAWFGRFTLAMRKYGFKQSNSNHTLFLKRKGKLVTCLIIYVDDMIITGNDEEEMTRLRTNLFKEFKMKDLGRLKYFLGIEVLRKSNEERANIVKEMEGLNSSPTDVVVSKESIYVVKERLNNTVYKFFLGKLVAYPIVILLRTTMLVVNSQCVIDLKKWTPYANIMKEDVCNIPLWVTFHDISILMFTKDELSVIATKLDTIVVDVSIFFGEGYTMSTIRVNLHRLLEESWLVQSLNLISFIDWSNLLKMDKVRAKPKVTKSTNATSYTSKSFDALNTLVDEDDCEGLIKLKTNVGGKLMIVDDDEKPLNKVESDPVDSDSESELELAYDETAQFMTSRGENDASLYEGEDYDIYDTYDFKGLTKQQLTFYDMMDINLHGHGRR</sequence>
<reference evidence="2" key="1">
    <citation type="journal article" date="2019" name="Sci. Rep.">
        <title>Draft genome of Tanacetum cinerariifolium, the natural source of mosquito coil.</title>
        <authorList>
            <person name="Yamashiro T."/>
            <person name="Shiraishi A."/>
            <person name="Satake H."/>
            <person name="Nakayama K."/>
        </authorList>
    </citation>
    <scope>NUCLEOTIDE SEQUENCE</scope>
</reference>
<proteinExistence type="predicted"/>